<sequence>MQKEKKVKLLIITQAIDTNNPILGFFCRWVEEFAKHCESITVICLFEGEHNLPANVKVLSLGKELNADLRGPARGLTQIKYLTRFYKYIWNERKNYDVVFVHMNPIYVVLGGVLWRMWKKKISLWYTHKSVDLKLRVAEKFVHIIFTASKESFRLPSKKVFIMGHGIDCDQFKPNAYRDNSILHIITVGRITPIKNYETLIEALAIVARNSIPFTLEIIGVSVTKEDEAYNINTHTLIQEKNLTSRVVFTGKVSHDKLPEHLNKADIFVNLSETGSLDKAILEAMACGLMVVTSNEACKEMFGGDKEILTFPQRDAQALADRLKKLSVLGDDTRHALTKRLRHVIVEEHNIKILIPRILSHYEASQ</sequence>
<keyword evidence="1" id="KW-1133">Transmembrane helix</keyword>
<dbReference type="SUPFAM" id="SSF53756">
    <property type="entry name" value="UDP-Glycosyltransferase/glycogen phosphorylase"/>
    <property type="match status" value="1"/>
</dbReference>
<dbReference type="Proteomes" id="UP000178835">
    <property type="component" value="Unassembled WGS sequence"/>
</dbReference>
<name>A0A1G2HE18_9BACT</name>
<comment type="caution">
    <text evidence="3">The sequence shown here is derived from an EMBL/GenBank/DDBJ whole genome shotgun (WGS) entry which is preliminary data.</text>
</comment>
<dbReference type="PANTHER" id="PTHR12526">
    <property type="entry name" value="GLYCOSYLTRANSFERASE"/>
    <property type="match status" value="1"/>
</dbReference>
<evidence type="ECO:0000313" key="3">
    <source>
        <dbReference type="EMBL" id="OGZ60530.1"/>
    </source>
</evidence>
<accession>A0A1G2HE18</accession>
<dbReference type="CDD" id="cd03801">
    <property type="entry name" value="GT4_PimA-like"/>
    <property type="match status" value="1"/>
</dbReference>
<dbReference type="Pfam" id="PF00534">
    <property type="entry name" value="Glycos_transf_1"/>
    <property type="match status" value="1"/>
</dbReference>
<keyword evidence="1" id="KW-0472">Membrane</keyword>
<dbReference type="EMBL" id="MHOH01000018">
    <property type="protein sequence ID" value="OGZ60530.1"/>
    <property type="molecule type" value="Genomic_DNA"/>
</dbReference>
<evidence type="ECO:0000313" key="4">
    <source>
        <dbReference type="Proteomes" id="UP000178835"/>
    </source>
</evidence>
<dbReference type="AlphaFoldDB" id="A0A1G2HE18"/>
<feature type="transmembrane region" description="Helical" evidence="1">
    <location>
        <begin position="96"/>
        <end position="118"/>
    </location>
</feature>
<evidence type="ECO:0000259" key="2">
    <source>
        <dbReference type="Pfam" id="PF00534"/>
    </source>
</evidence>
<keyword evidence="1" id="KW-0812">Transmembrane</keyword>
<reference evidence="3 4" key="1">
    <citation type="journal article" date="2016" name="Nat. Commun.">
        <title>Thousands of microbial genomes shed light on interconnected biogeochemical processes in an aquifer system.</title>
        <authorList>
            <person name="Anantharaman K."/>
            <person name="Brown C.T."/>
            <person name="Hug L.A."/>
            <person name="Sharon I."/>
            <person name="Castelle C.J."/>
            <person name="Probst A.J."/>
            <person name="Thomas B.C."/>
            <person name="Singh A."/>
            <person name="Wilkins M.J."/>
            <person name="Karaoz U."/>
            <person name="Brodie E.L."/>
            <person name="Williams K.H."/>
            <person name="Hubbard S.S."/>
            <person name="Banfield J.F."/>
        </authorList>
    </citation>
    <scope>NUCLEOTIDE SEQUENCE [LARGE SCALE GENOMIC DNA]</scope>
</reference>
<dbReference type="Gene3D" id="3.40.50.2000">
    <property type="entry name" value="Glycogen Phosphorylase B"/>
    <property type="match status" value="2"/>
</dbReference>
<evidence type="ECO:0000256" key="1">
    <source>
        <dbReference type="SAM" id="Phobius"/>
    </source>
</evidence>
<dbReference type="InterPro" id="IPR001296">
    <property type="entry name" value="Glyco_trans_1"/>
</dbReference>
<proteinExistence type="predicted"/>
<gene>
    <name evidence="3" type="ORF">A2919_00190</name>
</gene>
<dbReference type="GO" id="GO:0016757">
    <property type="term" value="F:glycosyltransferase activity"/>
    <property type="evidence" value="ECO:0007669"/>
    <property type="project" value="InterPro"/>
</dbReference>
<organism evidence="3 4">
    <name type="scientific">Candidatus Spechtbacteria bacterium RIFCSPLOWO2_01_FULL_43_12</name>
    <dbReference type="NCBI Taxonomy" id="1802162"/>
    <lineage>
        <taxon>Bacteria</taxon>
        <taxon>Candidatus Spechtiibacteriota</taxon>
    </lineage>
</organism>
<protein>
    <recommendedName>
        <fullName evidence="2">Glycosyl transferase family 1 domain-containing protein</fullName>
    </recommendedName>
</protein>
<feature type="domain" description="Glycosyl transferase family 1" evidence="2">
    <location>
        <begin position="185"/>
        <end position="340"/>
    </location>
</feature>